<dbReference type="CDD" id="cd12266">
    <property type="entry name" value="RRM_like_XS"/>
    <property type="match status" value="1"/>
</dbReference>
<dbReference type="InParanoid" id="A0A068TUY8"/>
<reference evidence="9" key="1">
    <citation type="journal article" date="2014" name="Science">
        <title>The coffee genome provides insight into the convergent evolution of caffeine biosynthesis.</title>
        <authorList>
            <person name="Denoeud F."/>
            <person name="Carretero-Paulet L."/>
            <person name="Dereeper A."/>
            <person name="Droc G."/>
            <person name="Guyot R."/>
            <person name="Pietrella M."/>
            <person name="Zheng C."/>
            <person name="Alberti A."/>
            <person name="Anthony F."/>
            <person name="Aprea G."/>
            <person name="Aury J.M."/>
            <person name="Bento P."/>
            <person name="Bernard M."/>
            <person name="Bocs S."/>
            <person name="Campa C."/>
            <person name="Cenci A."/>
            <person name="Combes M.C."/>
            <person name="Crouzillat D."/>
            <person name="Da Silva C."/>
            <person name="Daddiego L."/>
            <person name="De Bellis F."/>
            <person name="Dussert S."/>
            <person name="Garsmeur O."/>
            <person name="Gayraud T."/>
            <person name="Guignon V."/>
            <person name="Jahn K."/>
            <person name="Jamilloux V."/>
            <person name="Joet T."/>
            <person name="Labadie K."/>
            <person name="Lan T."/>
            <person name="Leclercq J."/>
            <person name="Lepelley M."/>
            <person name="Leroy T."/>
            <person name="Li L.T."/>
            <person name="Librado P."/>
            <person name="Lopez L."/>
            <person name="Munoz A."/>
            <person name="Noel B."/>
            <person name="Pallavicini A."/>
            <person name="Perrotta G."/>
            <person name="Poncet V."/>
            <person name="Pot D."/>
            <person name="Priyono X."/>
            <person name="Rigoreau M."/>
            <person name="Rouard M."/>
            <person name="Rozas J."/>
            <person name="Tranchant-Dubreuil C."/>
            <person name="VanBuren R."/>
            <person name="Zhang Q."/>
            <person name="Andrade A.C."/>
            <person name="Argout X."/>
            <person name="Bertrand B."/>
            <person name="de Kochko A."/>
            <person name="Graziosi G."/>
            <person name="Henry R.J."/>
            <person name="Jayarama X."/>
            <person name="Ming R."/>
            <person name="Nagai C."/>
            <person name="Rounsley S."/>
            <person name="Sankoff D."/>
            <person name="Giuliano G."/>
            <person name="Albert V.A."/>
            <person name="Wincker P."/>
            <person name="Lashermes P."/>
        </authorList>
    </citation>
    <scope>NUCLEOTIDE SEQUENCE [LARGE SCALE GENOMIC DNA]</scope>
    <source>
        <strain evidence="9">cv. DH200-94</strain>
    </source>
</reference>
<proteinExistence type="predicted"/>
<dbReference type="OrthoDB" id="1892195at2759"/>
<evidence type="ECO:0000313" key="8">
    <source>
        <dbReference type="EMBL" id="CDP00105.1"/>
    </source>
</evidence>
<dbReference type="Gene3D" id="3.30.70.2890">
    <property type="entry name" value="XS domain"/>
    <property type="match status" value="1"/>
</dbReference>
<accession>A0A068TUY8</accession>
<dbReference type="InterPro" id="IPR045177">
    <property type="entry name" value="FDM1-5/IDN2"/>
</dbReference>
<feature type="chain" id="PRO_5001657347" description="XS domain-containing protein" evidence="4">
    <location>
        <begin position="20"/>
        <end position="658"/>
    </location>
</feature>
<feature type="domain" description="Zinc finger-XS" evidence="7">
    <location>
        <begin position="64"/>
        <end position="107"/>
    </location>
</feature>
<dbReference type="Pfam" id="PF03470">
    <property type="entry name" value="zf-XS"/>
    <property type="match status" value="1"/>
</dbReference>
<dbReference type="InterPro" id="IPR005381">
    <property type="entry name" value="Znf-XS_domain"/>
</dbReference>
<protein>
    <recommendedName>
        <fullName evidence="10">XS domain-containing protein</fullName>
    </recommendedName>
</protein>
<dbReference type="AlphaFoldDB" id="A0A068TUY8"/>
<evidence type="ECO:0000259" key="7">
    <source>
        <dbReference type="Pfam" id="PF03470"/>
    </source>
</evidence>
<gene>
    <name evidence="8" type="ORF">GSCOC_T00029900001</name>
</gene>
<evidence type="ECO:0000313" key="9">
    <source>
        <dbReference type="Proteomes" id="UP000295252"/>
    </source>
</evidence>
<keyword evidence="1 3" id="KW-0175">Coiled coil</keyword>
<evidence type="ECO:0000256" key="3">
    <source>
        <dbReference type="SAM" id="Coils"/>
    </source>
</evidence>
<sequence length="658" mass="76023">MREAQVLVRFIFVSLNVMGGSVDHSSGEDTDISESEIEEYEDKSYQALKSGKKEVKVSDGAFTCPYCPKKRKADFLYKDILQHASGVGSSTSKKRSARDKANHLALAKYLEKDMSVTAGPSQATVEVDPLADHDRDEMFVWPWIGIVVNLATDFKDGRYVGKSGSNLRDELTSRGFNPTRVRPLWNYQGHSGTALVEFTKDWFGFKNAMSFEKAYEADRHGKRDWMANNTLKSDLYAWVARVDDYKSDGIIGENLRKIGDIRTISDIIEEEVRKTSKLVNNLTNVIEVKNMQVKEMESKFQETESSLGILIEEKNKLHQAYNEELKKLQSTAREHFQKILSDHEKMKSQLENQKKELELRGKQLEQREAKNESDRKKLLEELEENAAQNSLIDAASEEQRKVDAKVLKLAEEQRKQKEELLNRIIQLEKDLDTKQALQLEIERLKGTINVMKHMGDEGDLEVLQKADSLNKLLREKEGELEDFDRLNQTLIVKERKSNEELQDARKELINGLKEYPNSAYIGIKRMGELDNKPFYEAMKLKYKHEADAEERASELCSLWDEYLKDPEWHPTKVILVNGKHEEVIDEDDEKLNDLKEKYGHEVYKAVTTAFIEINEYNASGRYITSELWNYAEGRKATLKEGAAFLLKKWKLHMEKMQR</sequence>
<dbReference type="GO" id="GO:0080188">
    <property type="term" value="P:gene silencing by siRNA-directed DNA methylation"/>
    <property type="evidence" value="ECO:0007669"/>
    <property type="project" value="InterPro"/>
</dbReference>
<dbReference type="InterPro" id="IPR005380">
    <property type="entry name" value="XS_domain"/>
</dbReference>
<dbReference type="Proteomes" id="UP000295252">
    <property type="component" value="Chromosome IV"/>
</dbReference>
<dbReference type="FunCoup" id="A0A068TUY8">
    <property type="interactions" value="555"/>
</dbReference>
<dbReference type="STRING" id="49390.A0A068TUY8"/>
<evidence type="ECO:0000256" key="4">
    <source>
        <dbReference type="SAM" id="SignalP"/>
    </source>
</evidence>
<dbReference type="InterPro" id="IPR038588">
    <property type="entry name" value="XS_domain_sf"/>
</dbReference>
<name>A0A068TUY8_COFCA</name>
<dbReference type="InterPro" id="IPR005379">
    <property type="entry name" value="FDM1-5/IDN2_XH"/>
</dbReference>
<keyword evidence="9" id="KW-1185">Reference proteome</keyword>
<evidence type="ECO:0000256" key="2">
    <source>
        <dbReference type="ARBA" id="ARBA00023158"/>
    </source>
</evidence>
<dbReference type="PANTHER" id="PTHR21596:SF65">
    <property type="entry name" value="PROTEIN INVOLVED IN DE NOVO 2-RELATED"/>
    <property type="match status" value="1"/>
</dbReference>
<keyword evidence="4" id="KW-0732">Signal</keyword>
<feature type="coiled-coil region" evidence="3">
    <location>
        <begin position="279"/>
        <end position="507"/>
    </location>
</feature>
<keyword evidence="2" id="KW-0943">RNA-mediated gene silencing</keyword>
<dbReference type="Gramene" id="CDP00105">
    <property type="protein sequence ID" value="CDP00105"/>
    <property type="gene ID" value="GSCOC_T00029900001"/>
</dbReference>
<feature type="domain" description="Factor of DNA methylation 1-5/IDN2" evidence="6">
    <location>
        <begin position="524"/>
        <end position="654"/>
    </location>
</feature>
<evidence type="ECO:0008006" key="10">
    <source>
        <dbReference type="Google" id="ProtNLM"/>
    </source>
</evidence>
<evidence type="ECO:0000259" key="6">
    <source>
        <dbReference type="Pfam" id="PF03469"/>
    </source>
</evidence>
<dbReference type="PANTHER" id="PTHR21596">
    <property type="entry name" value="RIBONUCLEASE P SUBUNIT P38"/>
    <property type="match status" value="1"/>
</dbReference>
<dbReference type="EMBL" id="HG739088">
    <property type="protein sequence ID" value="CDP00105.1"/>
    <property type="molecule type" value="Genomic_DNA"/>
</dbReference>
<dbReference type="Pfam" id="PF03469">
    <property type="entry name" value="XH"/>
    <property type="match status" value="1"/>
</dbReference>
<dbReference type="Pfam" id="PF03468">
    <property type="entry name" value="XS"/>
    <property type="match status" value="1"/>
</dbReference>
<evidence type="ECO:0000256" key="1">
    <source>
        <dbReference type="ARBA" id="ARBA00023054"/>
    </source>
</evidence>
<organism evidence="8 9">
    <name type="scientific">Coffea canephora</name>
    <name type="common">Robusta coffee</name>
    <dbReference type="NCBI Taxonomy" id="49390"/>
    <lineage>
        <taxon>Eukaryota</taxon>
        <taxon>Viridiplantae</taxon>
        <taxon>Streptophyta</taxon>
        <taxon>Embryophyta</taxon>
        <taxon>Tracheophyta</taxon>
        <taxon>Spermatophyta</taxon>
        <taxon>Magnoliopsida</taxon>
        <taxon>eudicotyledons</taxon>
        <taxon>Gunneridae</taxon>
        <taxon>Pentapetalae</taxon>
        <taxon>asterids</taxon>
        <taxon>lamiids</taxon>
        <taxon>Gentianales</taxon>
        <taxon>Rubiaceae</taxon>
        <taxon>Ixoroideae</taxon>
        <taxon>Gardenieae complex</taxon>
        <taxon>Bertiereae - Coffeeae clade</taxon>
        <taxon>Coffeeae</taxon>
        <taxon>Coffea</taxon>
    </lineage>
</organism>
<dbReference type="OMA" id="DCDHDEK"/>
<dbReference type="PhylomeDB" id="A0A068TUY8"/>
<evidence type="ECO:0000259" key="5">
    <source>
        <dbReference type="Pfam" id="PF03468"/>
    </source>
</evidence>
<feature type="domain" description="XS" evidence="5">
    <location>
        <begin position="136"/>
        <end position="247"/>
    </location>
</feature>
<feature type="signal peptide" evidence="4">
    <location>
        <begin position="1"/>
        <end position="19"/>
    </location>
</feature>